<name>A0A0F9MLA5_9ZZZZ</name>
<keyword evidence="2" id="KW-0812">Transmembrane</keyword>
<gene>
    <name evidence="3" type="ORF">LCGC14_1141030</name>
</gene>
<feature type="region of interest" description="Disordered" evidence="1">
    <location>
        <begin position="23"/>
        <end position="62"/>
    </location>
</feature>
<evidence type="ECO:0000256" key="2">
    <source>
        <dbReference type="SAM" id="Phobius"/>
    </source>
</evidence>
<protein>
    <submittedName>
        <fullName evidence="3">Uncharacterized protein</fullName>
    </submittedName>
</protein>
<accession>A0A0F9MLA5</accession>
<comment type="caution">
    <text evidence="3">The sequence shown here is derived from an EMBL/GenBank/DDBJ whole genome shotgun (WGS) entry which is preliminary data.</text>
</comment>
<evidence type="ECO:0000313" key="3">
    <source>
        <dbReference type="EMBL" id="KKN00122.1"/>
    </source>
</evidence>
<feature type="transmembrane region" description="Helical" evidence="2">
    <location>
        <begin position="159"/>
        <end position="178"/>
    </location>
</feature>
<dbReference type="AlphaFoldDB" id="A0A0F9MLA5"/>
<proteinExistence type="predicted"/>
<organism evidence="3">
    <name type="scientific">marine sediment metagenome</name>
    <dbReference type="NCBI Taxonomy" id="412755"/>
    <lineage>
        <taxon>unclassified sequences</taxon>
        <taxon>metagenomes</taxon>
        <taxon>ecological metagenomes</taxon>
    </lineage>
</organism>
<reference evidence="3" key="1">
    <citation type="journal article" date="2015" name="Nature">
        <title>Complex archaea that bridge the gap between prokaryotes and eukaryotes.</title>
        <authorList>
            <person name="Spang A."/>
            <person name="Saw J.H."/>
            <person name="Jorgensen S.L."/>
            <person name="Zaremba-Niedzwiedzka K."/>
            <person name="Martijn J."/>
            <person name="Lind A.E."/>
            <person name="van Eijk R."/>
            <person name="Schleper C."/>
            <person name="Guy L."/>
            <person name="Ettema T.J."/>
        </authorList>
    </citation>
    <scope>NUCLEOTIDE SEQUENCE</scope>
</reference>
<dbReference type="EMBL" id="LAZR01005412">
    <property type="protein sequence ID" value="KKN00122.1"/>
    <property type="molecule type" value="Genomic_DNA"/>
</dbReference>
<keyword evidence="2" id="KW-1133">Transmembrane helix</keyword>
<evidence type="ECO:0000256" key="1">
    <source>
        <dbReference type="SAM" id="MobiDB-lite"/>
    </source>
</evidence>
<sequence length="215" mass="24372">MIKKKALGMDPLTWLKSKNKEDKLNKVASKQRIPEKKPSGSVVNLSSPKQKTREMKTEESRDSTWKFKNIILGGRKSARKPKPSAKAKNIVGGMLFNDVSSEEKLIKPFEPKVVYPSNTEQKTRDVKTYEPSDVTEKLRSDILGRKKSSRIATAKENPATIFVVVYTILLLVLGFLVYKDLTGKITKLEAQLTSIERQTGINPMTYRNAKFDELR</sequence>
<feature type="compositionally biased region" description="Basic and acidic residues" evidence="1">
    <location>
        <begin position="51"/>
        <end position="62"/>
    </location>
</feature>
<keyword evidence="2" id="KW-0472">Membrane</keyword>